<reference evidence="13 14" key="1">
    <citation type="submission" date="2016-10" db="EMBL/GenBank/DDBJ databases">
        <authorList>
            <person name="de Groot N.N."/>
        </authorList>
    </citation>
    <scope>NUCLEOTIDE SEQUENCE [LARGE SCALE GENOMIC DNA]</scope>
    <source>
        <strain evidence="13 14">Calf135</strain>
    </source>
</reference>
<dbReference type="GO" id="GO:0046872">
    <property type="term" value="F:metal ion binding"/>
    <property type="evidence" value="ECO:0007669"/>
    <property type="project" value="UniProtKB-KW"/>
</dbReference>
<evidence type="ECO:0000256" key="1">
    <source>
        <dbReference type="ARBA" id="ARBA00006847"/>
    </source>
</evidence>
<dbReference type="Pfam" id="PF00270">
    <property type="entry name" value="DEAD"/>
    <property type="match status" value="1"/>
</dbReference>
<evidence type="ECO:0000259" key="10">
    <source>
        <dbReference type="PROSITE" id="PS51192"/>
    </source>
</evidence>
<evidence type="ECO:0000313" key="14">
    <source>
        <dbReference type="Proteomes" id="UP000199512"/>
    </source>
</evidence>
<dbReference type="GO" id="GO:0036297">
    <property type="term" value="P:interstrand cross-link repair"/>
    <property type="evidence" value="ECO:0007669"/>
    <property type="project" value="TreeGrafter"/>
</dbReference>
<dbReference type="SMART" id="SM00487">
    <property type="entry name" value="DEXDc"/>
    <property type="match status" value="1"/>
</dbReference>
<feature type="domain" description="HD Cas3-type" evidence="12">
    <location>
        <begin position="29"/>
        <end position="268"/>
    </location>
</feature>
<keyword evidence="5" id="KW-0547">Nucleotide-binding</keyword>
<dbReference type="PANTHER" id="PTHR47957:SF3">
    <property type="entry name" value="ATP-DEPENDENT HELICASE HRQ1"/>
    <property type="match status" value="1"/>
</dbReference>
<dbReference type="InterPro" id="IPR027417">
    <property type="entry name" value="P-loop_NTPase"/>
</dbReference>
<evidence type="ECO:0000313" key="13">
    <source>
        <dbReference type="EMBL" id="SEN92538.1"/>
    </source>
</evidence>
<dbReference type="Proteomes" id="UP000199512">
    <property type="component" value="Unassembled WGS sequence"/>
</dbReference>
<feature type="domain" description="Helicase C-terminal" evidence="11">
    <location>
        <begin position="568"/>
        <end position="721"/>
    </location>
</feature>
<keyword evidence="8" id="KW-0067">ATP-binding</keyword>
<dbReference type="InterPro" id="IPR011545">
    <property type="entry name" value="DEAD/DEAH_box_helicase_dom"/>
</dbReference>
<dbReference type="InterPro" id="IPR006483">
    <property type="entry name" value="CRISPR-assoc_Cas3_HD"/>
</dbReference>
<dbReference type="STRING" id="215200.SAMN05216454_1316"/>
<dbReference type="InterPro" id="IPR006474">
    <property type="entry name" value="Helicase_Cas3_CRISPR-ass_core"/>
</dbReference>
<dbReference type="PROSITE" id="PS51643">
    <property type="entry name" value="HD_CAS3"/>
    <property type="match status" value="1"/>
</dbReference>
<dbReference type="SMART" id="SM00490">
    <property type="entry name" value="HELICc"/>
    <property type="match status" value="1"/>
</dbReference>
<evidence type="ECO:0000256" key="6">
    <source>
        <dbReference type="ARBA" id="ARBA00022801"/>
    </source>
</evidence>
<dbReference type="GO" id="GO:0043138">
    <property type="term" value="F:3'-5' DNA helicase activity"/>
    <property type="evidence" value="ECO:0007669"/>
    <property type="project" value="TreeGrafter"/>
</dbReference>
<dbReference type="Gene3D" id="3.40.50.300">
    <property type="entry name" value="P-loop containing nucleotide triphosphate hydrolases"/>
    <property type="match status" value="2"/>
</dbReference>
<dbReference type="PROSITE" id="PS51194">
    <property type="entry name" value="HELICASE_CTER"/>
    <property type="match status" value="1"/>
</dbReference>
<feature type="non-terminal residue" evidence="13">
    <location>
        <position position="828"/>
    </location>
</feature>
<organism evidence="13 14">
    <name type="scientific">Peptostreptococcus russellii</name>
    <dbReference type="NCBI Taxonomy" id="215200"/>
    <lineage>
        <taxon>Bacteria</taxon>
        <taxon>Bacillati</taxon>
        <taxon>Bacillota</taxon>
        <taxon>Clostridia</taxon>
        <taxon>Peptostreptococcales</taxon>
        <taxon>Peptostreptococcaceae</taxon>
        <taxon>Peptostreptococcus</taxon>
    </lineage>
</organism>
<evidence type="ECO:0000256" key="9">
    <source>
        <dbReference type="ARBA" id="ARBA00023118"/>
    </source>
</evidence>
<dbReference type="InterPro" id="IPR054712">
    <property type="entry name" value="Cas3-like_dom"/>
</dbReference>
<dbReference type="PANTHER" id="PTHR47957">
    <property type="entry name" value="ATP-DEPENDENT HELICASE HRQ1"/>
    <property type="match status" value="1"/>
</dbReference>
<dbReference type="Gene3D" id="1.10.3210.30">
    <property type="match status" value="1"/>
</dbReference>
<keyword evidence="6" id="KW-0378">Hydrolase</keyword>
<evidence type="ECO:0000259" key="11">
    <source>
        <dbReference type="PROSITE" id="PS51194"/>
    </source>
</evidence>
<dbReference type="NCBIfam" id="TIGR01596">
    <property type="entry name" value="cas3_HD"/>
    <property type="match status" value="1"/>
</dbReference>
<dbReference type="InterPro" id="IPR038257">
    <property type="entry name" value="CRISPR-assoc_Cas3_HD_sf"/>
</dbReference>
<comment type="similarity">
    <text evidence="2">In the central section; belongs to the CRISPR-associated helicase Cas3 family.</text>
</comment>
<evidence type="ECO:0000256" key="5">
    <source>
        <dbReference type="ARBA" id="ARBA00022741"/>
    </source>
</evidence>
<dbReference type="SUPFAM" id="SSF52540">
    <property type="entry name" value="P-loop containing nucleoside triphosphate hydrolases"/>
    <property type="match status" value="1"/>
</dbReference>
<evidence type="ECO:0000259" key="12">
    <source>
        <dbReference type="PROSITE" id="PS51643"/>
    </source>
</evidence>
<dbReference type="Pfam" id="PF22590">
    <property type="entry name" value="Cas3-like_C_2"/>
    <property type="match status" value="1"/>
</dbReference>
<dbReference type="CDD" id="cd09641">
    <property type="entry name" value="Cas3''_I"/>
    <property type="match status" value="1"/>
</dbReference>
<gene>
    <name evidence="13" type="ORF">SAMN05216454_1316</name>
</gene>
<dbReference type="GO" id="GO:0004518">
    <property type="term" value="F:nuclease activity"/>
    <property type="evidence" value="ECO:0007669"/>
    <property type="project" value="UniProtKB-KW"/>
</dbReference>
<dbReference type="GO" id="GO:0003676">
    <property type="term" value="F:nucleic acid binding"/>
    <property type="evidence" value="ECO:0007669"/>
    <property type="project" value="InterPro"/>
</dbReference>
<evidence type="ECO:0000256" key="7">
    <source>
        <dbReference type="ARBA" id="ARBA00022806"/>
    </source>
</evidence>
<dbReference type="GO" id="GO:0016787">
    <property type="term" value="F:hydrolase activity"/>
    <property type="evidence" value="ECO:0007669"/>
    <property type="project" value="UniProtKB-KW"/>
</dbReference>
<dbReference type="PROSITE" id="PS51192">
    <property type="entry name" value="HELICASE_ATP_BIND_1"/>
    <property type="match status" value="1"/>
</dbReference>
<dbReference type="InterPro" id="IPR001650">
    <property type="entry name" value="Helicase_C-like"/>
</dbReference>
<dbReference type="EMBL" id="FODF01000031">
    <property type="protein sequence ID" value="SEN92538.1"/>
    <property type="molecule type" value="Genomic_DNA"/>
</dbReference>
<sequence>MKVEKYFVDIKNIIVNSDDYYAHRIDGNSQAEKEKLIEHLERCEKYFIRIFEEKEISDVVEKFEKIFFKTPEENKYYDKEVEFFRLALFNIITFHDIGKINPLFQSEKMKNPKFAKEKKPDETLKSYHSELSSIIYIDYFESLLDSYELEKEIKKLMRIFILMFSFIISRHHSYLSNLKEYTSKFNEASPDKKNLKIEAEKKLLEELLENKIYVKNIEGSKFNDEIKVIYGNIFLDRYTVRLKEFNASIEIYTLSRLMYSMLVASDYYATTEYMNELEIQDLGNIKYFDEIYGSYKNGDIYKAINNYRNNRVDVKEVGKEGINILRSELFIDAEDELNKNKEKNIFYLEAPTGSGKSNTAMNLSFKLIENDKKLNKIFYIYPFNTLVEQNLESINKIFEGKENVMSQVAVVNSLFKLKSDKNYDGDSNEKLYESKRDIVTLLDRQFLNYPIILSTHVMLFKTLFGNKKEDAFAFHQLCNSVIVLDEIQSYKITIWSEIIRFLEAMSQMMNIKIIIMSATLPKLDMLLGENTKNNSENLIKNREKYFEHTVFKDRVIADYSLLSENEDIEEKLIEKILEYKDKKVLIEFITKKSAEEFYNKLKDLGKLEDTKLILITGNTSLSDRKKLIKYINNEEKIIVVATQVIEAGVDIDMDVGFKSISKLDSEEQLMGRINRSSKKENSKVYFFDYGDSKNVYKNDIRVNKEFTLYLDSMKEILSNKKFGKYYEDISRYLYKEGNRRNDENIDLFFYDLVGNLNMEKVSDRMELIDDNVEKVSLFLSREIELSNGDSLVGNQVWQEYKKLLEDNEMPYSTKKVKLHNIRTEMNEF</sequence>
<feature type="domain" description="Helicase ATP-binding" evidence="10">
    <location>
        <begin position="337"/>
        <end position="538"/>
    </location>
</feature>
<dbReference type="RefSeq" id="WP_091976170.1">
    <property type="nucleotide sequence ID" value="NZ_FODF01000031.1"/>
</dbReference>
<dbReference type="GO" id="GO:0006289">
    <property type="term" value="P:nucleotide-excision repair"/>
    <property type="evidence" value="ECO:0007669"/>
    <property type="project" value="TreeGrafter"/>
</dbReference>
<keyword evidence="7" id="KW-0347">Helicase</keyword>
<protein>
    <submittedName>
        <fullName evidence="13">CRISPR-associated helicase, Cas3 family</fullName>
    </submittedName>
</protein>
<keyword evidence="3" id="KW-0540">Nuclease</keyword>
<accession>A0A1H8KJC7</accession>
<dbReference type="OrthoDB" id="9810236at2"/>
<proteinExistence type="inferred from homology"/>
<name>A0A1H8KJC7_9FIRM</name>
<keyword evidence="14" id="KW-1185">Reference proteome</keyword>
<evidence type="ECO:0000256" key="2">
    <source>
        <dbReference type="ARBA" id="ARBA00009046"/>
    </source>
</evidence>
<evidence type="ECO:0000256" key="4">
    <source>
        <dbReference type="ARBA" id="ARBA00022723"/>
    </source>
</evidence>
<dbReference type="InterPro" id="IPR014001">
    <property type="entry name" value="Helicase_ATP-bd"/>
</dbReference>
<evidence type="ECO:0000256" key="8">
    <source>
        <dbReference type="ARBA" id="ARBA00022840"/>
    </source>
</evidence>
<evidence type="ECO:0000256" key="3">
    <source>
        <dbReference type="ARBA" id="ARBA00022722"/>
    </source>
</evidence>
<keyword evidence="9" id="KW-0051">Antiviral defense</keyword>
<dbReference type="GO" id="GO:0005524">
    <property type="term" value="F:ATP binding"/>
    <property type="evidence" value="ECO:0007669"/>
    <property type="project" value="UniProtKB-KW"/>
</dbReference>
<dbReference type="AlphaFoldDB" id="A0A1H8KJC7"/>
<dbReference type="NCBIfam" id="TIGR01587">
    <property type="entry name" value="cas3_core"/>
    <property type="match status" value="1"/>
</dbReference>
<dbReference type="GO" id="GO:0051607">
    <property type="term" value="P:defense response to virus"/>
    <property type="evidence" value="ECO:0007669"/>
    <property type="project" value="UniProtKB-KW"/>
</dbReference>
<keyword evidence="4" id="KW-0479">Metal-binding</keyword>
<comment type="similarity">
    <text evidence="1">In the N-terminal section; belongs to the CRISPR-associated nuclease Cas3-HD family.</text>
</comment>